<proteinExistence type="predicted"/>
<reference evidence="3" key="1">
    <citation type="submission" date="2021-03" db="EMBL/GenBank/DDBJ databases">
        <title>Revisited historic fungal species revealed as producer of novel bioactive compounds through whole genome sequencing and comparative genomics.</title>
        <authorList>
            <person name="Vignolle G.A."/>
            <person name="Hochenegger N."/>
            <person name="Mach R.L."/>
            <person name="Mach-Aigner A.R."/>
            <person name="Javad Rahimi M."/>
            <person name="Salim K.A."/>
            <person name="Chan C.M."/>
            <person name="Lim L.B.L."/>
            <person name="Cai F."/>
            <person name="Druzhinina I.S."/>
            <person name="U'Ren J.M."/>
            <person name="Derntl C."/>
        </authorList>
    </citation>
    <scope>NUCLEOTIDE SEQUENCE</scope>
    <source>
        <strain evidence="3">TUCIM 5799</strain>
    </source>
</reference>
<dbReference type="EMBL" id="JAFIMR010000053">
    <property type="protein sequence ID" value="KAI1854437.1"/>
    <property type="molecule type" value="Genomic_DNA"/>
</dbReference>
<comment type="caution">
    <text evidence="3">The sequence shown here is derived from an EMBL/GenBank/DDBJ whole genome shotgun (WGS) entry which is preliminary data.</text>
</comment>
<dbReference type="AlphaFoldDB" id="A0A9P9WAU5"/>
<keyword evidence="1" id="KW-0175">Coiled coil</keyword>
<sequence>MVNTISGLVTRMLNTIGEMLKLKDVTTEGGSHHTLAVVSSSHQEREAQSGYRSRLERLAKRKRELEDSKKPNVGAITEDNAPKLEFYQPRSRHHELIATDDSIISRLLRPEDEGQRASTIQRAQTGRKPWETLVIGADLGENLSKIEYKNRRILQQQFIIRWSEQNEPDGLKFRKEVLNALLEDKAKLEEDQESYLTEDQLHERTAVIKRLEILKQALERTEFEEQSRNIRTAIQAYEKGEIGCSHEFTLIYAGRIVDTCPSYDSFTSIRHERLDSLYERMGPGWLWYEPPLARPGDKFLAKKGFWMDRSGSSWQGASAYRLNMRFIVNPNKVHRGGGAVYQSKTAAGKYALRSATFSVMLDTGSSFPMLDKQDFMNLGIDMKRYSCQTVIPMDTVGSQIICPVYELDVGIGSPLEEENDGWHRANRSLGWPYEQGILGGFYPVAMIGSQTEDVKWTDRLSSCFPFKVSYMSSVPTSERIWLGENRKEVLGAQRFPPYQRYGTADIFDPGYPPKFEKRRAGLGTPDGVMFIHRLNKNGLKRHEFVDFDLPDEPGRTEYEERGDNTLRASKTFGPGQNQPRATPKFIVPLKKWQDKY</sequence>
<keyword evidence="4" id="KW-1185">Reference proteome</keyword>
<evidence type="ECO:0000256" key="1">
    <source>
        <dbReference type="SAM" id="Coils"/>
    </source>
</evidence>
<gene>
    <name evidence="3" type="ORF">JX265_012471</name>
</gene>
<organism evidence="3 4">
    <name type="scientific">Neoarthrinium moseri</name>
    <dbReference type="NCBI Taxonomy" id="1658444"/>
    <lineage>
        <taxon>Eukaryota</taxon>
        <taxon>Fungi</taxon>
        <taxon>Dikarya</taxon>
        <taxon>Ascomycota</taxon>
        <taxon>Pezizomycotina</taxon>
        <taxon>Sordariomycetes</taxon>
        <taxon>Xylariomycetidae</taxon>
        <taxon>Amphisphaeriales</taxon>
        <taxon>Apiosporaceae</taxon>
        <taxon>Neoarthrinium</taxon>
    </lineage>
</organism>
<accession>A0A9P9WAU5</accession>
<evidence type="ECO:0000313" key="4">
    <source>
        <dbReference type="Proteomes" id="UP000829685"/>
    </source>
</evidence>
<feature type="compositionally biased region" description="Basic and acidic residues" evidence="2">
    <location>
        <begin position="552"/>
        <end position="564"/>
    </location>
</feature>
<protein>
    <submittedName>
        <fullName evidence="3">Uncharacterized protein</fullName>
    </submittedName>
</protein>
<evidence type="ECO:0000313" key="3">
    <source>
        <dbReference type="EMBL" id="KAI1854437.1"/>
    </source>
</evidence>
<evidence type="ECO:0000256" key="2">
    <source>
        <dbReference type="SAM" id="MobiDB-lite"/>
    </source>
</evidence>
<feature type="region of interest" description="Disordered" evidence="2">
    <location>
        <begin position="551"/>
        <end position="584"/>
    </location>
</feature>
<name>A0A9P9WAU5_9PEZI</name>
<feature type="coiled-coil region" evidence="1">
    <location>
        <begin position="171"/>
        <end position="198"/>
    </location>
</feature>
<dbReference type="Proteomes" id="UP000829685">
    <property type="component" value="Unassembled WGS sequence"/>
</dbReference>